<keyword evidence="2" id="KW-1185">Reference proteome</keyword>
<dbReference type="EMBL" id="MSFU01000038">
    <property type="protein sequence ID" value="PWY63270.1"/>
    <property type="molecule type" value="Genomic_DNA"/>
</dbReference>
<proteinExistence type="predicted"/>
<evidence type="ECO:0000313" key="2">
    <source>
        <dbReference type="Proteomes" id="UP000246171"/>
    </source>
</evidence>
<dbReference type="RefSeq" id="XP_025383001.1">
    <property type="nucleotide sequence ID" value="XM_025526345.1"/>
</dbReference>
<organism evidence="1 2">
    <name type="scientific">Aspergillus eucalypticola (strain CBS 122712 / IBT 29274)</name>
    <dbReference type="NCBI Taxonomy" id="1448314"/>
    <lineage>
        <taxon>Eukaryota</taxon>
        <taxon>Fungi</taxon>
        <taxon>Dikarya</taxon>
        <taxon>Ascomycota</taxon>
        <taxon>Pezizomycotina</taxon>
        <taxon>Eurotiomycetes</taxon>
        <taxon>Eurotiomycetidae</taxon>
        <taxon>Eurotiales</taxon>
        <taxon>Aspergillaceae</taxon>
        <taxon>Aspergillus</taxon>
        <taxon>Aspergillus subgen. Circumdati</taxon>
    </lineage>
</organism>
<dbReference type="AlphaFoldDB" id="A0A317UT54"/>
<dbReference type="GeneID" id="37048307"/>
<name>A0A317UT54_ASPEC</name>
<comment type="caution">
    <text evidence="1">The sequence shown here is derived from an EMBL/GenBank/DDBJ whole genome shotgun (WGS) entry which is preliminary data.</text>
</comment>
<protein>
    <submittedName>
        <fullName evidence="1">Uncharacterized protein</fullName>
    </submittedName>
</protein>
<evidence type="ECO:0000313" key="1">
    <source>
        <dbReference type="EMBL" id="PWY63270.1"/>
    </source>
</evidence>
<sequence>MPLRFRFFLGGRKRFGFGSSCVSDVVCACCYYAIWRVLSSLSAPALMQCLSCDHEQNLVPTVSICSVDLDVVNTSSSYGYSILYYIYYTPPALCTNFPIQQISRQSMYINISKSISISITTAAIPTPQCKIKIEIKELLDTASPYSTTNQ</sequence>
<accession>A0A317UT54</accession>
<gene>
    <name evidence="1" type="ORF">BO83DRAFT_164393</name>
</gene>
<dbReference type="VEuPathDB" id="FungiDB:BO83DRAFT_164393"/>
<dbReference type="Proteomes" id="UP000246171">
    <property type="component" value="Unassembled WGS sequence"/>
</dbReference>
<reference evidence="1" key="1">
    <citation type="submission" date="2016-12" db="EMBL/GenBank/DDBJ databases">
        <title>The genomes of Aspergillus section Nigri reveals drivers in fungal speciation.</title>
        <authorList>
            <consortium name="DOE Joint Genome Institute"/>
            <person name="Vesth T.C."/>
            <person name="Nybo J."/>
            <person name="Theobald S."/>
            <person name="Brandl J."/>
            <person name="Frisvad J.C."/>
            <person name="Nielsen K.F."/>
            <person name="Lyhne E.K."/>
            <person name="Kogle M.E."/>
            <person name="Kuo A."/>
            <person name="Riley R."/>
            <person name="Clum A."/>
            <person name="Nolan M."/>
            <person name="Lipzen A."/>
            <person name="Salamov A."/>
            <person name="Henrissat B."/>
            <person name="Wiebenga A."/>
            <person name="De vries R.P."/>
            <person name="Grigoriev I.V."/>
            <person name="Mortensen U.H."/>
            <person name="Andersen M.R."/>
            <person name="Baker S.E."/>
        </authorList>
    </citation>
    <scope>NUCLEOTIDE SEQUENCE</scope>
    <source>
        <strain evidence="1">CBS 122712</strain>
    </source>
</reference>